<dbReference type="Pfam" id="PF01648">
    <property type="entry name" value="ACPS"/>
    <property type="match status" value="1"/>
</dbReference>
<keyword evidence="5 8" id="KW-0460">Magnesium</keyword>
<feature type="binding site" evidence="8">
    <location>
        <position position="8"/>
    </location>
    <ligand>
        <name>Mg(2+)</name>
        <dbReference type="ChEBI" id="CHEBI:18420"/>
    </ligand>
</feature>
<sequence>MIYGIGIDIVDIKKINHIITYSGDKLAKRILSKLEWTIYQNKKKSFRIRFIAKRFAAKEAITKAFGTGISQGVTFNQIEIFNDQFGKPTINLFAYAELLAKKLSLKKMHITLSDTETYAYALAIFER</sequence>
<reference evidence="10" key="1">
    <citation type="submission" date="2022-05" db="EMBL/GenBank/DDBJ databases">
        <title>Impact of host demography and evolutionary history on endosymbiont molecular evolution: a test in carpenter ants (Genus Camponotus) and their Blochmannia endosymbionts.</title>
        <authorList>
            <person name="Manthey J.D."/>
            <person name="Giron J.C."/>
            <person name="Hruska J.P."/>
        </authorList>
    </citation>
    <scope>NUCLEOTIDE SEQUENCE</scope>
    <source>
        <strain evidence="10">C-006</strain>
    </source>
</reference>
<evidence type="ECO:0000256" key="6">
    <source>
        <dbReference type="ARBA" id="ARBA00023098"/>
    </source>
</evidence>
<evidence type="ECO:0000256" key="8">
    <source>
        <dbReference type="HAMAP-Rule" id="MF_00101"/>
    </source>
</evidence>
<keyword evidence="3 8" id="KW-0479">Metal-binding</keyword>
<keyword evidence="2 8" id="KW-0808">Transferase</keyword>
<dbReference type="Proteomes" id="UP001056834">
    <property type="component" value="Chromosome"/>
</dbReference>
<dbReference type="HAMAP" id="MF_00101">
    <property type="entry name" value="AcpS"/>
    <property type="match status" value="1"/>
</dbReference>
<keyword evidence="6 8" id="KW-0443">Lipid metabolism</keyword>
<evidence type="ECO:0000256" key="3">
    <source>
        <dbReference type="ARBA" id="ARBA00022723"/>
    </source>
</evidence>
<organism evidence="10 11">
    <name type="scientific">Candidatus Blochmannia ocreatus</name>
    <name type="common">nom. nud.</name>
    <dbReference type="NCBI Taxonomy" id="251538"/>
    <lineage>
        <taxon>Bacteria</taxon>
        <taxon>Pseudomonadati</taxon>
        <taxon>Pseudomonadota</taxon>
        <taxon>Gammaproteobacteria</taxon>
        <taxon>Enterobacterales</taxon>
        <taxon>Enterobacteriaceae</taxon>
        <taxon>ant endosymbionts</taxon>
        <taxon>Candidatus Blochmanniella</taxon>
    </lineage>
</organism>
<name>A0ABY4SVC5_9ENTR</name>
<evidence type="ECO:0000256" key="7">
    <source>
        <dbReference type="ARBA" id="ARBA00023160"/>
    </source>
</evidence>
<evidence type="ECO:0000256" key="5">
    <source>
        <dbReference type="ARBA" id="ARBA00022842"/>
    </source>
</evidence>
<dbReference type="InterPro" id="IPR002582">
    <property type="entry name" value="ACPS"/>
</dbReference>
<keyword evidence="7 8" id="KW-0275">Fatty acid biosynthesis</keyword>
<dbReference type="InterPro" id="IPR004568">
    <property type="entry name" value="Ppantetheine-prot_Trfase_dom"/>
</dbReference>
<dbReference type="InterPro" id="IPR008278">
    <property type="entry name" value="4-PPantetheinyl_Trfase_dom"/>
</dbReference>
<accession>A0ABY4SVC5</accession>
<dbReference type="Gene3D" id="3.90.470.20">
    <property type="entry name" value="4'-phosphopantetheinyl transferase domain"/>
    <property type="match status" value="1"/>
</dbReference>
<feature type="binding site" evidence="8">
    <location>
        <position position="59"/>
    </location>
    <ligand>
        <name>Mg(2+)</name>
        <dbReference type="ChEBI" id="CHEBI:18420"/>
    </ligand>
</feature>
<dbReference type="InterPro" id="IPR037143">
    <property type="entry name" value="4-PPantetheinyl_Trfase_dom_sf"/>
</dbReference>
<keyword evidence="1 8" id="KW-0444">Lipid biosynthesis</keyword>
<protein>
    <recommendedName>
        <fullName evidence="8">Holo-[acyl-carrier-protein] synthase</fullName>
        <shortName evidence="8">Holo-ACP synthase</shortName>
        <ecNumber evidence="8">2.7.8.7</ecNumber>
    </recommendedName>
    <alternativeName>
        <fullName evidence="8">4'-phosphopantetheinyl transferase AcpS</fullName>
    </alternativeName>
</protein>
<dbReference type="EC" id="2.7.8.7" evidence="8"/>
<comment type="similarity">
    <text evidence="8">Belongs to the P-Pant transferase superfamily. AcpS family.</text>
</comment>
<evidence type="ECO:0000256" key="4">
    <source>
        <dbReference type="ARBA" id="ARBA00022832"/>
    </source>
</evidence>
<keyword evidence="11" id="KW-1185">Reference proteome</keyword>
<dbReference type="EMBL" id="CP097762">
    <property type="protein sequence ID" value="URJ25018.1"/>
    <property type="molecule type" value="Genomic_DNA"/>
</dbReference>
<evidence type="ECO:0000313" key="10">
    <source>
        <dbReference type="EMBL" id="URJ25018.1"/>
    </source>
</evidence>
<comment type="function">
    <text evidence="8">Transfers the 4'-phosphopantetheine moiety from coenzyme A to a Ser of acyl-carrier-protein.</text>
</comment>
<keyword evidence="4 8" id="KW-0276">Fatty acid metabolism</keyword>
<comment type="subcellular location">
    <subcellularLocation>
        <location evidence="8">Cytoplasm</location>
    </subcellularLocation>
</comment>
<evidence type="ECO:0000256" key="1">
    <source>
        <dbReference type="ARBA" id="ARBA00022516"/>
    </source>
</evidence>
<gene>
    <name evidence="8 10" type="primary">acpS</name>
    <name evidence="10" type="ORF">M9405_02625</name>
</gene>
<proteinExistence type="inferred from homology"/>
<comment type="cofactor">
    <cofactor evidence="8">
        <name>Mg(2+)</name>
        <dbReference type="ChEBI" id="CHEBI:18420"/>
    </cofactor>
</comment>
<comment type="catalytic activity">
    <reaction evidence="8">
        <text>apo-[ACP] + CoA = holo-[ACP] + adenosine 3',5'-bisphosphate + H(+)</text>
        <dbReference type="Rhea" id="RHEA:12068"/>
        <dbReference type="Rhea" id="RHEA-COMP:9685"/>
        <dbReference type="Rhea" id="RHEA-COMP:9690"/>
        <dbReference type="ChEBI" id="CHEBI:15378"/>
        <dbReference type="ChEBI" id="CHEBI:29999"/>
        <dbReference type="ChEBI" id="CHEBI:57287"/>
        <dbReference type="ChEBI" id="CHEBI:58343"/>
        <dbReference type="ChEBI" id="CHEBI:64479"/>
        <dbReference type="EC" id="2.7.8.7"/>
    </reaction>
</comment>
<keyword evidence="8" id="KW-0963">Cytoplasm</keyword>
<dbReference type="NCBIfam" id="TIGR00516">
    <property type="entry name" value="acpS"/>
    <property type="match status" value="1"/>
</dbReference>
<dbReference type="GO" id="GO:0008897">
    <property type="term" value="F:holo-[acyl-carrier-protein] synthase activity"/>
    <property type="evidence" value="ECO:0007669"/>
    <property type="project" value="UniProtKB-EC"/>
</dbReference>
<dbReference type="SUPFAM" id="SSF56214">
    <property type="entry name" value="4'-phosphopantetheinyl transferase"/>
    <property type="match status" value="1"/>
</dbReference>
<feature type="domain" description="4'-phosphopantetheinyl transferase" evidence="9">
    <location>
        <begin position="4"/>
        <end position="121"/>
    </location>
</feature>
<evidence type="ECO:0000259" key="9">
    <source>
        <dbReference type="Pfam" id="PF01648"/>
    </source>
</evidence>
<dbReference type="NCBIfam" id="TIGR00556">
    <property type="entry name" value="pantethn_trn"/>
    <property type="match status" value="1"/>
</dbReference>
<evidence type="ECO:0000256" key="2">
    <source>
        <dbReference type="ARBA" id="ARBA00022679"/>
    </source>
</evidence>
<dbReference type="RefSeq" id="WP_250223149.1">
    <property type="nucleotide sequence ID" value="NZ_CP097762.1"/>
</dbReference>
<evidence type="ECO:0000313" key="11">
    <source>
        <dbReference type="Proteomes" id="UP001056834"/>
    </source>
</evidence>